<dbReference type="InterPro" id="IPR006675">
    <property type="entry name" value="HDIG_dom"/>
</dbReference>
<name>A0A0G1J5H1_9BACT</name>
<dbReference type="PANTHER" id="PTHR33594:SF1">
    <property type="entry name" value="HD_PDEASE DOMAIN-CONTAINING PROTEIN"/>
    <property type="match status" value="1"/>
</dbReference>
<dbReference type="Gene3D" id="1.10.3210.10">
    <property type="entry name" value="Hypothetical protein af1432"/>
    <property type="match status" value="1"/>
</dbReference>
<dbReference type="PANTHER" id="PTHR33594">
    <property type="entry name" value="SUPERFAMILY HYDROLASE, PUTATIVE (AFU_ORTHOLOGUE AFUA_1G03035)-RELATED"/>
    <property type="match status" value="1"/>
</dbReference>
<dbReference type="InterPro" id="IPR006674">
    <property type="entry name" value="HD_domain"/>
</dbReference>
<dbReference type="SUPFAM" id="SSF109604">
    <property type="entry name" value="HD-domain/PDEase-like"/>
    <property type="match status" value="1"/>
</dbReference>
<dbReference type="InterPro" id="IPR003607">
    <property type="entry name" value="HD/PDEase_dom"/>
</dbReference>
<sequence>MNNKVRKQIEEYSKSLKWTPENFYWEHTSQVRDFALMIQKEIGGDKDVVEASALLHDIGKAKLLAPGHEEISAQLAKKFLGKIKFDENKISKVIECIRYKNFENPEAKVLRSADSMSLIMDNSGGREWYFKNVLNNDKKRVLGELQKSFSEIGFDFAKEFVNKDYQKLLRKYR</sequence>
<feature type="domain" description="HD" evidence="1">
    <location>
        <begin position="24"/>
        <end position="119"/>
    </location>
</feature>
<dbReference type="NCBIfam" id="TIGR00277">
    <property type="entry name" value="HDIG"/>
    <property type="match status" value="1"/>
</dbReference>
<evidence type="ECO:0000259" key="1">
    <source>
        <dbReference type="PROSITE" id="PS51831"/>
    </source>
</evidence>
<comment type="caution">
    <text evidence="2">The sequence shown here is derived from an EMBL/GenBank/DDBJ whole genome shotgun (WGS) entry which is preliminary data.</text>
</comment>
<dbReference type="Pfam" id="PF01966">
    <property type="entry name" value="HD"/>
    <property type="match status" value="1"/>
</dbReference>
<evidence type="ECO:0000313" key="3">
    <source>
        <dbReference type="Proteomes" id="UP000033901"/>
    </source>
</evidence>
<proteinExistence type="predicted"/>
<dbReference type="Proteomes" id="UP000033901">
    <property type="component" value="Unassembled WGS sequence"/>
</dbReference>
<reference evidence="2 3" key="1">
    <citation type="journal article" date="2015" name="Nature">
        <title>rRNA introns, odd ribosomes, and small enigmatic genomes across a large radiation of phyla.</title>
        <authorList>
            <person name="Brown C.T."/>
            <person name="Hug L.A."/>
            <person name="Thomas B.C."/>
            <person name="Sharon I."/>
            <person name="Castelle C.J."/>
            <person name="Singh A."/>
            <person name="Wilkins M.J."/>
            <person name="Williams K.H."/>
            <person name="Banfield J.F."/>
        </authorList>
    </citation>
    <scope>NUCLEOTIDE SEQUENCE [LARGE SCALE GENOMIC DNA]</scope>
</reference>
<dbReference type="AlphaFoldDB" id="A0A0G1J5H1"/>
<dbReference type="PROSITE" id="PS51831">
    <property type="entry name" value="HD"/>
    <property type="match status" value="1"/>
</dbReference>
<protein>
    <recommendedName>
        <fullName evidence="1">HD domain-containing protein</fullName>
    </recommendedName>
</protein>
<organism evidence="2 3">
    <name type="scientific">Candidatus Curtissbacteria bacterium GW2011_GWC1_44_33</name>
    <dbReference type="NCBI Taxonomy" id="1618413"/>
    <lineage>
        <taxon>Bacteria</taxon>
        <taxon>Candidatus Curtissiibacteriota</taxon>
    </lineage>
</organism>
<gene>
    <name evidence="2" type="ORF">UW61_C0024G0002</name>
</gene>
<accession>A0A0G1J5H1</accession>
<evidence type="ECO:0000313" key="2">
    <source>
        <dbReference type="EMBL" id="KKT66578.1"/>
    </source>
</evidence>
<dbReference type="EMBL" id="LCIZ01000024">
    <property type="protein sequence ID" value="KKT66578.1"/>
    <property type="molecule type" value="Genomic_DNA"/>
</dbReference>
<dbReference type="SMART" id="SM00471">
    <property type="entry name" value="HDc"/>
    <property type="match status" value="1"/>
</dbReference>
<dbReference type="CDD" id="cd00077">
    <property type="entry name" value="HDc"/>
    <property type="match status" value="1"/>
</dbReference>